<dbReference type="AlphaFoldDB" id="A0A3N6YK20"/>
<dbReference type="OrthoDB" id="9760324at2"/>
<name>A0A3N6YK20_9ACTN</name>
<reference evidence="2 3" key="1">
    <citation type="submission" date="2018-11" db="EMBL/GenBank/DDBJ databases">
        <authorList>
            <person name="Li F."/>
        </authorList>
    </citation>
    <scope>NUCLEOTIDE SEQUENCE [LARGE SCALE GENOMIC DNA]</scope>
    <source>
        <strain evidence="2 3">YS17T</strain>
    </source>
</reference>
<dbReference type="PANTHER" id="PTHR33434:SF2">
    <property type="entry name" value="FATTY ACID-BINDING PROTEIN TM_1468"/>
    <property type="match status" value="1"/>
</dbReference>
<dbReference type="SUPFAM" id="SSF82549">
    <property type="entry name" value="DAK1/DegV-like"/>
    <property type="match status" value="1"/>
</dbReference>
<protein>
    <submittedName>
        <fullName evidence="2">DegV family protein</fullName>
    </submittedName>
</protein>
<dbReference type="PANTHER" id="PTHR33434">
    <property type="entry name" value="DEGV DOMAIN-CONTAINING PROTEIN DR_1986-RELATED"/>
    <property type="match status" value="1"/>
</dbReference>
<accession>A0A3N6YK20</accession>
<comment type="caution">
    <text evidence="2">The sequence shown here is derived from an EMBL/GenBank/DDBJ whole genome shotgun (WGS) entry which is preliminary data.</text>
</comment>
<dbReference type="Pfam" id="PF02645">
    <property type="entry name" value="DegV"/>
    <property type="match status" value="1"/>
</dbReference>
<evidence type="ECO:0000313" key="3">
    <source>
        <dbReference type="Proteomes" id="UP000275225"/>
    </source>
</evidence>
<dbReference type="InterPro" id="IPR043168">
    <property type="entry name" value="DegV_C"/>
</dbReference>
<dbReference type="PROSITE" id="PS51482">
    <property type="entry name" value="DEGV"/>
    <property type="match status" value="1"/>
</dbReference>
<keyword evidence="3" id="KW-1185">Reference proteome</keyword>
<dbReference type="InterPro" id="IPR003797">
    <property type="entry name" value="DegV"/>
</dbReference>
<gene>
    <name evidence="2" type="ORF">EHW97_01135</name>
</gene>
<dbReference type="RefSeq" id="WP_124235320.1">
    <property type="nucleotide sequence ID" value="NZ_JBHUFI010000007.1"/>
</dbReference>
<keyword evidence="1" id="KW-0446">Lipid-binding</keyword>
<evidence type="ECO:0000313" key="2">
    <source>
        <dbReference type="EMBL" id="RQN10124.1"/>
    </source>
</evidence>
<dbReference type="Proteomes" id="UP000275225">
    <property type="component" value="Unassembled WGS sequence"/>
</dbReference>
<dbReference type="Gene3D" id="3.40.50.10170">
    <property type="match status" value="1"/>
</dbReference>
<dbReference type="InterPro" id="IPR050270">
    <property type="entry name" value="DegV_domain_contain"/>
</dbReference>
<evidence type="ECO:0000256" key="1">
    <source>
        <dbReference type="ARBA" id="ARBA00023121"/>
    </source>
</evidence>
<dbReference type="Gene3D" id="3.30.1180.10">
    <property type="match status" value="1"/>
</dbReference>
<proteinExistence type="predicted"/>
<dbReference type="NCBIfam" id="TIGR00762">
    <property type="entry name" value="DegV"/>
    <property type="match status" value="1"/>
</dbReference>
<sequence>MTIAIVTDSTASLDPDDARREKIAVVPTTVVVGSEVFTEGVDITADRIAEALAQKVKVSTSRPSPETFAAVYAGLVADGATEIVSVHLSSKVSGTIDSARMAAARCPVPVHFVDTRQVGIATGFAAAAAARLRDLGASSAEIVAAARAAGERSTVLLYVDTLEYLKRGGRVGVAASVIGSALAVKPILTVRDGEVVPLEKVRTASKALARVVELARQATERFPAGFVAGVQHLAARERAEDVAAQLAEVWGWDHVPVDEVGADIGAHVGPGMIAVTVTGR</sequence>
<dbReference type="EMBL" id="RQJX01000001">
    <property type="protein sequence ID" value="RQN10124.1"/>
    <property type="molecule type" value="Genomic_DNA"/>
</dbReference>
<dbReference type="GO" id="GO:0008289">
    <property type="term" value="F:lipid binding"/>
    <property type="evidence" value="ECO:0007669"/>
    <property type="project" value="UniProtKB-KW"/>
</dbReference>
<organism evidence="2 3">
    <name type="scientific">Aeromicrobium camelliae</name>
    <dbReference type="NCBI Taxonomy" id="1538144"/>
    <lineage>
        <taxon>Bacteria</taxon>
        <taxon>Bacillati</taxon>
        <taxon>Actinomycetota</taxon>
        <taxon>Actinomycetes</taxon>
        <taxon>Propionibacteriales</taxon>
        <taxon>Nocardioidaceae</taxon>
        <taxon>Aeromicrobium</taxon>
    </lineage>
</organism>